<dbReference type="EMBL" id="CAADRA010007311">
    <property type="protein sequence ID" value="VFU00222.1"/>
    <property type="molecule type" value="Genomic_DNA"/>
</dbReference>
<evidence type="ECO:0000313" key="2">
    <source>
        <dbReference type="EMBL" id="VFU00222.1"/>
    </source>
</evidence>
<evidence type="ECO:0000313" key="3">
    <source>
        <dbReference type="Proteomes" id="UP000332933"/>
    </source>
</evidence>
<sequence>MEAATNFNLPPDAGVRRNFRLPPPWRHLTRRRGLRGDGHSQASKVHLLRGDIARCGFTCALASCLKGTHRVMSVDGREAHAMLLRQSEEKEVLHAIASLARMHMRLAALARRVPYCRPVLWKPIVR</sequence>
<evidence type="ECO:0000313" key="1">
    <source>
        <dbReference type="EMBL" id="KAF0684436.1"/>
    </source>
</evidence>
<gene>
    <name evidence="2" type="primary">Aste57867_23577</name>
    <name evidence="1" type="ORF">As57867_023506</name>
    <name evidence="2" type="ORF">ASTE57867_23577</name>
</gene>
<keyword evidence="3" id="KW-1185">Reference proteome</keyword>
<name>A0A485LSK9_9STRA</name>
<reference evidence="2 3" key="1">
    <citation type="submission" date="2019-03" db="EMBL/GenBank/DDBJ databases">
        <authorList>
            <person name="Gaulin E."/>
            <person name="Dumas B."/>
        </authorList>
    </citation>
    <scope>NUCLEOTIDE SEQUENCE [LARGE SCALE GENOMIC DNA]</scope>
    <source>
        <strain evidence="2">CBS 568.67</strain>
    </source>
</reference>
<reference evidence="1" key="2">
    <citation type="submission" date="2019-06" db="EMBL/GenBank/DDBJ databases">
        <title>Genomics analysis of Aphanomyces spp. identifies a new class of oomycete effector associated with host adaptation.</title>
        <authorList>
            <person name="Gaulin E."/>
        </authorList>
    </citation>
    <scope>NUCLEOTIDE SEQUENCE</scope>
    <source>
        <strain evidence="1">CBS 578.67</strain>
    </source>
</reference>
<organism evidence="2 3">
    <name type="scientific">Aphanomyces stellatus</name>
    <dbReference type="NCBI Taxonomy" id="120398"/>
    <lineage>
        <taxon>Eukaryota</taxon>
        <taxon>Sar</taxon>
        <taxon>Stramenopiles</taxon>
        <taxon>Oomycota</taxon>
        <taxon>Saprolegniomycetes</taxon>
        <taxon>Saprolegniales</taxon>
        <taxon>Verrucalvaceae</taxon>
        <taxon>Aphanomyces</taxon>
    </lineage>
</organism>
<dbReference type="EMBL" id="VJMH01007285">
    <property type="protein sequence ID" value="KAF0684436.1"/>
    <property type="molecule type" value="Genomic_DNA"/>
</dbReference>
<dbReference type="AlphaFoldDB" id="A0A485LSK9"/>
<proteinExistence type="predicted"/>
<dbReference type="Proteomes" id="UP000332933">
    <property type="component" value="Unassembled WGS sequence"/>
</dbReference>
<protein>
    <submittedName>
        <fullName evidence="2">Aste57867_23577 protein</fullName>
    </submittedName>
</protein>
<accession>A0A485LSK9</accession>